<evidence type="ECO:0000313" key="2">
    <source>
        <dbReference type="Proteomes" id="UP000825729"/>
    </source>
</evidence>
<proteinExistence type="predicted"/>
<gene>
    <name evidence="1" type="ORF">H6P81_015970</name>
</gene>
<keyword evidence="2" id="KW-1185">Reference proteome</keyword>
<organism evidence="1 2">
    <name type="scientific">Aristolochia fimbriata</name>
    <name type="common">White veined hardy Dutchman's pipe vine</name>
    <dbReference type="NCBI Taxonomy" id="158543"/>
    <lineage>
        <taxon>Eukaryota</taxon>
        <taxon>Viridiplantae</taxon>
        <taxon>Streptophyta</taxon>
        <taxon>Embryophyta</taxon>
        <taxon>Tracheophyta</taxon>
        <taxon>Spermatophyta</taxon>
        <taxon>Magnoliopsida</taxon>
        <taxon>Magnoliidae</taxon>
        <taxon>Piperales</taxon>
        <taxon>Aristolochiaceae</taxon>
        <taxon>Aristolochia</taxon>
    </lineage>
</organism>
<protein>
    <submittedName>
        <fullName evidence="1">Uncharacterized protein</fullName>
    </submittedName>
</protein>
<dbReference type="PANTHER" id="PTHR33205:SF1">
    <property type="entry name" value="TRANSMEMBRANE PROTEIN"/>
    <property type="match status" value="1"/>
</dbReference>
<reference evidence="1 2" key="1">
    <citation type="submission" date="2021-07" db="EMBL/GenBank/DDBJ databases">
        <title>The Aristolochia fimbriata genome: insights into angiosperm evolution, floral development and chemical biosynthesis.</title>
        <authorList>
            <person name="Jiao Y."/>
        </authorList>
    </citation>
    <scope>NUCLEOTIDE SEQUENCE [LARGE SCALE GENOMIC DNA]</scope>
    <source>
        <strain evidence="1">IBCAS-2021</strain>
        <tissue evidence="1">Leaf</tissue>
    </source>
</reference>
<dbReference type="PANTHER" id="PTHR33205">
    <property type="entry name" value="TRANSMEMBRANE PROTEIN"/>
    <property type="match status" value="1"/>
</dbReference>
<comment type="caution">
    <text evidence="1">The sequence shown here is derived from an EMBL/GenBank/DDBJ whole genome shotgun (WGS) entry which is preliminary data.</text>
</comment>
<name>A0AAV7E708_ARIFI</name>
<sequence>MSDSLVRVSRRVEWGARWPGAKAAQVPRGHASVVSRHPSSVREAAYPAGGIIRPGLGRPYRSLARYLALGRNLRPIWAAFPNNPTSPTTPRGLAGSGHNGAVTLSGPPFHGTCARSVAKGGFCELQFERRPLDSHLGLFRLSSPVTRGILGLGPRLEPAAGGLGGGATTFVVPKCPWGKVFFSQPRPGARATNLLPRTTRPFPPAVGAAGHGGWGGLRRAWRPGRCTLDLVASGATCVQRLRWFAGFCNSHQVSHFARSSSITRAKISVARVVLGYRVEVGPPRASSLNSTDRARVVVRVLASRTVAGAGAETRRRPVANAWARGFDGRLRTRPSARRPSGHRVQLR</sequence>
<evidence type="ECO:0000313" key="1">
    <source>
        <dbReference type="EMBL" id="KAG9444630.1"/>
    </source>
</evidence>
<dbReference type="EMBL" id="JAINDJ010000006">
    <property type="protein sequence ID" value="KAG9444630.1"/>
    <property type="molecule type" value="Genomic_DNA"/>
</dbReference>
<accession>A0AAV7E708</accession>
<dbReference type="Proteomes" id="UP000825729">
    <property type="component" value="Unassembled WGS sequence"/>
</dbReference>
<dbReference type="AlphaFoldDB" id="A0AAV7E708"/>